<dbReference type="PROSITE" id="PS51257">
    <property type="entry name" value="PROKAR_LIPOPROTEIN"/>
    <property type="match status" value="1"/>
</dbReference>
<evidence type="ECO:0000313" key="2">
    <source>
        <dbReference type="EMBL" id="KAK8770722.1"/>
    </source>
</evidence>
<dbReference type="EMBL" id="JARKHS020020646">
    <property type="protein sequence ID" value="KAK8770722.1"/>
    <property type="molecule type" value="Genomic_DNA"/>
</dbReference>
<evidence type="ECO:0000313" key="3">
    <source>
        <dbReference type="Proteomes" id="UP001321473"/>
    </source>
</evidence>
<keyword evidence="1" id="KW-0472">Membrane</keyword>
<proteinExistence type="predicted"/>
<dbReference type="Gene3D" id="2.40.128.20">
    <property type="match status" value="1"/>
</dbReference>
<dbReference type="AlphaFoldDB" id="A0AAQ4E7W6"/>
<reference evidence="2 3" key="1">
    <citation type="journal article" date="2023" name="Arcadia Sci">
        <title>De novo assembly of a long-read Amblyomma americanum tick genome.</title>
        <authorList>
            <person name="Chou S."/>
            <person name="Poskanzer K.E."/>
            <person name="Rollins M."/>
            <person name="Thuy-Boun P.S."/>
        </authorList>
    </citation>
    <scope>NUCLEOTIDE SEQUENCE [LARGE SCALE GENOMIC DNA]</scope>
    <source>
        <strain evidence="2">F_SG_1</strain>
        <tissue evidence="2">Salivary glands</tissue>
    </source>
</reference>
<gene>
    <name evidence="2" type="ORF">V5799_012813</name>
</gene>
<dbReference type="InterPro" id="IPR012674">
    <property type="entry name" value="Calycin"/>
</dbReference>
<keyword evidence="1" id="KW-0812">Transmembrane</keyword>
<evidence type="ECO:0000256" key="1">
    <source>
        <dbReference type="SAM" id="Phobius"/>
    </source>
</evidence>
<protein>
    <submittedName>
        <fullName evidence="2">Uncharacterized protein</fullName>
    </submittedName>
</protein>
<accession>A0AAQ4E7W6</accession>
<organism evidence="2 3">
    <name type="scientific">Amblyomma americanum</name>
    <name type="common">Lone star tick</name>
    <dbReference type="NCBI Taxonomy" id="6943"/>
    <lineage>
        <taxon>Eukaryota</taxon>
        <taxon>Metazoa</taxon>
        <taxon>Ecdysozoa</taxon>
        <taxon>Arthropoda</taxon>
        <taxon>Chelicerata</taxon>
        <taxon>Arachnida</taxon>
        <taxon>Acari</taxon>
        <taxon>Parasitiformes</taxon>
        <taxon>Ixodida</taxon>
        <taxon>Ixodoidea</taxon>
        <taxon>Ixodidae</taxon>
        <taxon>Amblyomminae</taxon>
        <taxon>Amblyomma</taxon>
    </lineage>
</organism>
<keyword evidence="1" id="KW-1133">Transmembrane helix</keyword>
<dbReference type="Proteomes" id="UP001321473">
    <property type="component" value="Unassembled WGS sequence"/>
</dbReference>
<feature type="non-terminal residue" evidence="2">
    <location>
        <position position="114"/>
    </location>
</feature>
<comment type="caution">
    <text evidence="2">The sequence shown here is derived from an EMBL/GenBank/DDBJ whole genome shotgun (WGS) entry which is preliminary data.</text>
</comment>
<sequence>MREGENRSLTSSLSPHLGTANFTMIFALALSICACFTFAPGIASQEFLDNNPELRDYQDEEECFPFNETWYEVYRNFESDPYFGGNGTCIRTTETGPYTNGSTTAIAQFSPNVS</sequence>
<name>A0AAQ4E7W6_AMBAM</name>
<feature type="transmembrane region" description="Helical" evidence="1">
    <location>
        <begin position="20"/>
        <end position="39"/>
    </location>
</feature>
<keyword evidence="3" id="KW-1185">Reference proteome</keyword>